<dbReference type="InterPro" id="IPR016160">
    <property type="entry name" value="Ald_DH_CS_CYS"/>
</dbReference>
<proteinExistence type="inferred from homology"/>
<dbReference type="InterPro" id="IPR016163">
    <property type="entry name" value="Ald_DH_C"/>
</dbReference>
<name>A0ABP8K008_9MICO</name>
<evidence type="ECO:0000313" key="7">
    <source>
        <dbReference type="Proteomes" id="UP001500390"/>
    </source>
</evidence>
<dbReference type="EMBL" id="BAABFX010000032">
    <property type="protein sequence ID" value="GAA4398537.1"/>
    <property type="molecule type" value="Genomic_DNA"/>
</dbReference>
<feature type="domain" description="Aldehyde dehydrogenase" evidence="5">
    <location>
        <begin position="13"/>
        <end position="471"/>
    </location>
</feature>
<keyword evidence="7" id="KW-1185">Reference proteome</keyword>
<keyword evidence="1 3" id="KW-0560">Oxidoreductase</keyword>
<dbReference type="RefSeq" id="WP_159901933.1">
    <property type="nucleotide sequence ID" value="NZ_BAABFX010000032.1"/>
</dbReference>
<organism evidence="6 7">
    <name type="scientific">Ornithinibacter aureus</name>
    <dbReference type="NCBI Taxonomy" id="622664"/>
    <lineage>
        <taxon>Bacteria</taxon>
        <taxon>Bacillati</taxon>
        <taxon>Actinomycetota</taxon>
        <taxon>Actinomycetes</taxon>
        <taxon>Micrococcales</taxon>
        <taxon>Intrasporangiaceae</taxon>
        <taxon>Ornithinibacter</taxon>
    </lineage>
</organism>
<comment type="similarity">
    <text evidence="3">Belongs to the aldehyde dehydrogenase family.</text>
</comment>
<dbReference type="PANTHER" id="PTHR11699">
    <property type="entry name" value="ALDEHYDE DEHYDROGENASE-RELATED"/>
    <property type="match status" value="1"/>
</dbReference>
<evidence type="ECO:0000256" key="3">
    <source>
        <dbReference type="RuleBase" id="RU003345"/>
    </source>
</evidence>
<accession>A0ABP8K008</accession>
<feature type="region of interest" description="Disordered" evidence="4">
    <location>
        <begin position="1"/>
        <end position="23"/>
    </location>
</feature>
<comment type="caution">
    <text evidence="6">The sequence shown here is derived from an EMBL/GenBank/DDBJ whole genome shotgun (WGS) entry which is preliminary data.</text>
</comment>
<protein>
    <submittedName>
        <fullName evidence="6">Gamma-aminobutyraldehyde dehydrogenase</fullName>
    </submittedName>
</protein>
<evidence type="ECO:0000256" key="1">
    <source>
        <dbReference type="ARBA" id="ARBA00023002"/>
    </source>
</evidence>
<dbReference type="NCBIfam" id="NF010000">
    <property type="entry name" value="PRK13473.1"/>
    <property type="match status" value="1"/>
</dbReference>
<reference evidence="7" key="1">
    <citation type="journal article" date="2019" name="Int. J. Syst. Evol. Microbiol.">
        <title>The Global Catalogue of Microorganisms (GCM) 10K type strain sequencing project: providing services to taxonomists for standard genome sequencing and annotation.</title>
        <authorList>
            <consortium name="The Broad Institute Genomics Platform"/>
            <consortium name="The Broad Institute Genome Sequencing Center for Infectious Disease"/>
            <person name="Wu L."/>
            <person name="Ma J."/>
        </authorList>
    </citation>
    <scope>NUCLEOTIDE SEQUENCE [LARGE SCALE GENOMIC DNA]</scope>
    <source>
        <strain evidence="7">JCM 17738</strain>
    </source>
</reference>
<gene>
    <name evidence="6" type="ORF">GCM10023153_23540</name>
</gene>
<evidence type="ECO:0000256" key="2">
    <source>
        <dbReference type="PROSITE-ProRule" id="PRU10007"/>
    </source>
</evidence>
<evidence type="ECO:0000259" key="5">
    <source>
        <dbReference type="Pfam" id="PF00171"/>
    </source>
</evidence>
<dbReference type="Proteomes" id="UP001500390">
    <property type="component" value="Unassembled WGS sequence"/>
</dbReference>
<dbReference type="Gene3D" id="3.40.605.10">
    <property type="entry name" value="Aldehyde Dehydrogenase, Chain A, domain 1"/>
    <property type="match status" value="1"/>
</dbReference>
<dbReference type="InterPro" id="IPR016161">
    <property type="entry name" value="Ald_DH/histidinol_DH"/>
</dbReference>
<dbReference type="InterPro" id="IPR015590">
    <property type="entry name" value="Aldehyde_DH_dom"/>
</dbReference>
<dbReference type="PROSITE" id="PS00070">
    <property type="entry name" value="ALDEHYDE_DEHYDR_CYS"/>
    <property type="match status" value="1"/>
</dbReference>
<evidence type="ECO:0000313" key="6">
    <source>
        <dbReference type="EMBL" id="GAA4398537.1"/>
    </source>
</evidence>
<sequence>MHQYIGGQRREASSGETFDVLDPSTNETLETVTLAGHDDVDAAVAAASDAFEQWSRATPAERSTVLLKAAQLLDERAEELAQLESRQAGKPIRLAREFDVPGTVDNTTFFGAAARRLDGMASAEYSGDHTSSIRREPIGVVGSIAPWNYPLQMAAWKILPAIAAGNTIVLKPAEITPLTSLPFAEAFTEAGAPPGVVNVVTGSGPVAGAHLVGHPDVDMTSFTGSTAVGRQVMATAAATGKRVHLELGGKAPFVVFDDADLEAAVHGAVAASLINTGQDCTAATRAIVHRSLHDEFVRGVADLMAAVRMGPTADEATDLGPLSSAAHQTKVAGMVERARGYATVVTGGRTPDGDLARGCYYEPTLLTDVPLDSEIWRDEVFGPVLAVVAFDDDDEAIALANDTPFGLAASAWSRDTYRTARATREIKAGCVWINDHIPIISEMPHGGYRHSGFGKDMSAYSFDEYTNVKHVMHDVTAVAHKPWHRTIFTLPS</sequence>
<dbReference type="InterPro" id="IPR016162">
    <property type="entry name" value="Ald_DH_N"/>
</dbReference>
<dbReference type="SUPFAM" id="SSF53720">
    <property type="entry name" value="ALDH-like"/>
    <property type="match status" value="1"/>
</dbReference>
<dbReference type="InterPro" id="IPR029510">
    <property type="entry name" value="Ald_DH_CS_GLU"/>
</dbReference>
<evidence type="ECO:0000256" key="4">
    <source>
        <dbReference type="SAM" id="MobiDB-lite"/>
    </source>
</evidence>
<dbReference type="Pfam" id="PF00171">
    <property type="entry name" value="Aldedh"/>
    <property type="match status" value="1"/>
</dbReference>
<dbReference type="PROSITE" id="PS00687">
    <property type="entry name" value="ALDEHYDE_DEHYDR_GLU"/>
    <property type="match status" value="1"/>
</dbReference>
<dbReference type="Gene3D" id="3.40.309.10">
    <property type="entry name" value="Aldehyde Dehydrogenase, Chain A, domain 2"/>
    <property type="match status" value="1"/>
</dbReference>
<feature type="active site" evidence="2">
    <location>
        <position position="246"/>
    </location>
</feature>